<evidence type="ECO:0000256" key="4">
    <source>
        <dbReference type="SAM" id="Coils"/>
    </source>
</evidence>
<protein>
    <recommendedName>
        <fullName evidence="5">Solute-binding protein family 5 domain-containing protein</fullName>
    </recommendedName>
</protein>
<keyword evidence="3" id="KW-0732">Signal</keyword>
<feature type="coiled-coil region" evidence="4">
    <location>
        <begin position="123"/>
        <end position="165"/>
    </location>
</feature>
<dbReference type="EMBL" id="MFGX01000023">
    <property type="protein sequence ID" value="OGF56899.1"/>
    <property type="molecule type" value="Genomic_DNA"/>
</dbReference>
<dbReference type="Pfam" id="PF00496">
    <property type="entry name" value="SBP_bac_5"/>
    <property type="match status" value="1"/>
</dbReference>
<comment type="caution">
    <text evidence="6">The sequence shown here is derived from an EMBL/GenBank/DDBJ whole genome shotgun (WGS) entry which is preliminary data.</text>
</comment>
<dbReference type="Gene3D" id="3.90.76.10">
    <property type="entry name" value="Dipeptide-binding Protein, Domain 1"/>
    <property type="match status" value="1"/>
</dbReference>
<dbReference type="PROSITE" id="PS01040">
    <property type="entry name" value="SBP_BACTERIAL_5"/>
    <property type="match status" value="1"/>
</dbReference>
<dbReference type="GO" id="GO:1904680">
    <property type="term" value="F:peptide transmembrane transporter activity"/>
    <property type="evidence" value="ECO:0007669"/>
    <property type="project" value="TreeGrafter"/>
</dbReference>
<keyword evidence="4" id="KW-0175">Coiled coil</keyword>
<organism evidence="6 7">
    <name type="scientific">Fraserbacteria sp. (strain RBG_16_55_9)</name>
    <dbReference type="NCBI Taxonomy" id="1817864"/>
    <lineage>
        <taxon>Bacteria</taxon>
        <taxon>Candidatus Fraseribacteriota</taxon>
    </lineage>
</organism>
<comment type="similarity">
    <text evidence="1">Belongs to the bacterial solute-binding protein 5 family.</text>
</comment>
<accession>A0A1F5V0F2</accession>
<evidence type="ECO:0000313" key="6">
    <source>
        <dbReference type="EMBL" id="OGF56899.1"/>
    </source>
</evidence>
<sequence>MNAELIPGLAKSWVVSPDGFSVTLHLRHGIKWSDGEPFTADDVVFTYMDVVGNDDIANNLRDGCTVGDKFVQVEKVDDYAVKASVTEPYRPLLRDCIQGVSLLPKHKLAKYVAKLNPGAGGNRDAVQSVVNNYRDDLQKADAQALVALDAAIKQLAQAIEAKNADQVKAAVDPLQQSLDQLIQALAPGDARDDLEKAKSYADRALQSAQANQFAGVSPDTFNNTWNTNTPPEEFAGLGPYTLVSYQTGQQVLLKRNPYYWRVDADGVQLPYFDELAVVIVQNIDTQFLYFKSGQADMYPARPEDWAEVLGAAQEESWRTIKDGPPYGNTFLVLNQDIAKVKPGDPTYQALQYVMRAKEFRQALAYSINKQAMSDNIYRGLGTPQWAWISIPSPFYDAESANQYPYDVSKAKQMLDDLGLTDTNANGVRNITDKFLIAQKACNDSVDCAQKFGPQDQREVSFPLATNTGNTIREAMSQQIEHDFKDIGIQASYLPQDFNALVTGLTGGQYGGVVIGFTGGVDPTGFNVWKVDGFYHFWRYSSKDNPPEWELRAQQLQVDGSKVFDVQEAMDKYYKEFIQLDSEYLPVIYLINQIFLYAVDQCLENSQNFRPQSGNLPQWVAFGERTWWQRTDDCKAKLEQKGRLGAGPK</sequence>
<evidence type="ECO:0000256" key="3">
    <source>
        <dbReference type="ARBA" id="ARBA00022729"/>
    </source>
</evidence>
<dbReference type="InterPro" id="IPR030678">
    <property type="entry name" value="Peptide/Ni-bd"/>
</dbReference>
<evidence type="ECO:0000313" key="7">
    <source>
        <dbReference type="Proteomes" id="UP000179157"/>
    </source>
</evidence>
<dbReference type="InterPro" id="IPR000914">
    <property type="entry name" value="SBP_5_dom"/>
</dbReference>
<dbReference type="PANTHER" id="PTHR30290:SF9">
    <property type="entry name" value="OLIGOPEPTIDE-BINDING PROTEIN APPA"/>
    <property type="match status" value="1"/>
</dbReference>
<dbReference type="PIRSF" id="PIRSF002741">
    <property type="entry name" value="MppA"/>
    <property type="match status" value="1"/>
</dbReference>
<dbReference type="Proteomes" id="UP000179157">
    <property type="component" value="Unassembled WGS sequence"/>
</dbReference>
<dbReference type="Gene3D" id="3.10.105.10">
    <property type="entry name" value="Dipeptide-binding Protein, Domain 3"/>
    <property type="match status" value="1"/>
</dbReference>
<feature type="domain" description="Solute-binding protein family 5" evidence="5">
    <location>
        <begin position="4"/>
        <end position="524"/>
    </location>
</feature>
<dbReference type="AlphaFoldDB" id="A0A1F5V0F2"/>
<evidence type="ECO:0000256" key="2">
    <source>
        <dbReference type="ARBA" id="ARBA00022448"/>
    </source>
</evidence>
<dbReference type="GO" id="GO:0043190">
    <property type="term" value="C:ATP-binding cassette (ABC) transporter complex"/>
    <property type="evidence" value="ECO:0007669"/>
    <property type="project" value="InterPro"/>
</dbReference>
<proteinExistence type="inferred from homology"/>
<evidence type="ECO:0000259" key="5">
    <source>
        <dbReference type="Pfam" id="PF00496"/>
    </source>
</evidence>
<dbReference type="GO" id="GO:0015833">
    <property type="term" value="P:peptide transport"/>
    <property type="evidence" value="ECO:0007669"/>
    <property type="project" value="TreeGrafter"/>
</dbReference>
<dbReference type="GO" id="GO:0042597">
    <property type="term" value="C:periplasmic space"/>
    <property type="evidence" value="ECO:0007669"/>
    <property type="project" value="UniProtKB-ARBA"/>
</dbReference>
<dbReference type="InterPro" id="IPR023765">
    <property type="entry name" value="SBP_5_CS"/>
</dbReference>
<gene>
    <name evidence="6" type="ORF">A2Z21_07295</name>
</gene>
<reference evidence="6 7" key="1">
    <citation type="journal article" date="2016" name="Nat. Commun.">
        <title>Thousands of microbial genomes shed light on interconnected biogeochemical processes in an aquifer system.</title>
        <authorList>
            <person name="Anantharaman K."/>
            <person name="Brown C.T."/>
            <person name="Hug L.A."/>
            <person name="Sharon I."/>
            <person name="Castelle C.J."/>
            <person name="Probst A.J."/>
            <person name="Thomas B.C."/>
            <person name="Singh A."/>
            <person name="Wilkins M.J."/>
            <person name="Karaoz U."/>
            <person name="Brodie E.L."/>
            <person name="Williams K.H."/>
            <person name="Hubbard S.S."/>
            <person name="Banfield J.F."/>
        </authorList>
    </citation>
    <scope>NUCLEOTIDE SEQUENCE [LARGE SCALE GENOMIC DNA]</scope>
    <source>
        <strain evidence="7">RBG_16_55_9</strain>
    </source>
</reference>
<name>A0A1F5V0F2_FRAXR</name>
<dbReference type="STRING" id="1817864.A2Z21_07295"/>
<evidence type="ECO:0000256" key="1">
    <source>
        <dbReference type="ARBA" id="ARBA00005695"/>
    </source>
</evidence>
<dbReference type="InterPro" id="IPR039424">
    <property type="entry name" value="SBP_5"/>
</dbReference>
<dbReference type="CDD" id="cd08500">
    <property type="entry name" value="PBP2_NikA_DppA_OppA_like_4"/>
    <property type="match status" value="1"/>
</dbReference>
<dbReference type="SUPFAM" id="SSF53850">
    <property type="entry name" value="Periplasmic binding protein-like II"/>
    <property type="match status" value="1"/>
</dbReference>
<dbReference type="Gene3D" id="3.40.190.10">
    <property type="entry name" value="Periplasmic binding protein-like II"/>
    <property type="match status" value="1"/>
</dbReference>
<keyword evidence="2" id="KW-0813">Transport</keyword>
<dbReference type="PANTHER" id="PTHR30290">
    <property type="entry name" value="PERIPLASMIC BINDING COMPONENT OF ABC TRANSPORTER"/>
    <property type="match status" value="1"/>
</dbReference>